<sequence>MTTNNRFIQTTDYLSIALAMTLSVLGFVKDIFAARLTKASAPAEHLRIAIMVEVTTSSTQCRLMELPSSPSSDSTLV</sequence>
<evidence type="ECO:0000256" key="1">
    <source>
        <dbReference type="SAM" id="Phobius"/>
    </source>
</evidence>
<keyword evidence="1" id="KW-1133">Transmembrane helix</keyword>
<dbReference type="InParanoid" id="A0A2H3E9H1"/>
<keyword evidence="1" id="KW-0812">Transmembrane</keyword>
<protein>
    <submittedName>
        <fullName evidence="2">Uncharacterized protein</fullName>
    </submittedName>
</protein>
<proteinExistence type="predicted"/>
<reference evidence="3" key="1">
    <citation type="journal article" date="2017" name="Nat. Ecol. Evol.">
        <title>Genome expansion and lineage-specific genetic innovations in the forest pathogenic fungi Armillaria.</title>
        <authorList>
            <person name="Sipos G."/>
            <person name="Prasanna A.N."/>
            <person name="Walter M.C."/>
            <person name="O'Connor E."/>
            <person name="Balint B."/>
            <person name="Krizsan K."/>
            <person name="Kiss B."/>
            <person name="Hess J."/>
            <person name="Varga T."/>
            <person name="Slot J."/>
            <person name="Riley R."/>
            <person name="Boka B."/>
            <person name="Rigling D."/>
            <person name="Barry K."/>
            <person name="Lee J."/>
            <person name="Mihaltcheva S."/>
            <person name="LaButti K."/>
            <person name="Lipzen A."/>
            <person name="Waldron R."/>
            <person name="Moloney N.M."/>
            <person name="Sperisen C."/>
            <person name="Kredics L."/>
            <person name="Vagvoelgyi C."/>
            <person name="Patrignani A."/>
            <person name="Fitzpatrick D."/>
            <person name="Nagy I."/>
            <person name="Doyle S."/>
            <person name="Anderson J.B."/>
            <person name="Grigoriev I.V."/>
            <person name="Gueldener U."/>
            <person name="Muensterkoetter M."/>
            <person name="Nagy L.G."/>
        </authorList>
    </citation>
    <scope>NUCLEOTIDE SEQUENCE [LARGE SCALE GENOMIC DNA]</scope>
    <source>
        <strain evidence="3">Ar21-2</strain>
    </source>
</reference>
<dbReference type="EMBL" id="KZ293647">
    <property type="protein sequence ID" value="PBK99808.1"/>
    <property type="molecule type" value="Genomic_DNA"/>
</dbReference>
<feature type="transmembrane region" description="Helical" evidence="1">
    <location>
        <begin position="13"/>
        <end position="32"/>
    </location>
</feature>
<dbReference type="AlphaFoldDB" id="A0A2H3E9H1"/>
<evidence type="ECO:0000313" key="2">
    <source>
        <dbReference type="EMBL" id="PBK99808.1"/>
    </source>
</evidence>
<dbReference type="Proteomes" id="UP000217790">
    <property type="component" value="Unassembled WGS sequence"/>
</dbReference>
<gene>
    <name evidence="2" type="ORF">ARMGADRAFT_1074655</name>
</gene>
<accession>A0A2H3E9H1</accession>
<keyword evidence="1" id="KW-0472">Membrane</keyword>
<organism evidence="2 3">
    <name type="scientific">Armillaria gallica</name>
    <name type="common">Bulbous honey fungus</name>
    <name type="synonym">Armillaria bulbosa</name>
    <dbReference type="NCBI Taxonomy" id="47427"/>
    <lineage>
        <taxon>Eukaryota</taxon>
        <taxon>Fungi</taxon>
        <taxon>Dikarya</taxon>
        <taxon>Basidiomycota</taxon>
        <taxon>Agaricomycotina</taxon>
        <taxon>Agaricomycetes</taxon>
        <taxon>Agaricomycetidae</taxon>
        <taxon>Agaricales</taxon>
        <taxon>Marasmiineae</taxon>
        <taxon>Physalacriaceae</taxon>
        <taxon>Armillaria</taxon>
    </lineage>
</organism>
<dbReference type="OrthoDB" id="2892087at2759"/>
<keyword evidence="3" id="KW-1185">Reference proteome</keyword>
<evidence type="ECO:0000313" key="3">
    <source>
        <dbReference type="Proteomes" id="UP000217790"/>
    </source>
</evidence>
<name>A0A2H3E9H1_ARMGA</name>